<dbReference type="Pfam" id="PF06259">
    <property type="entry name" value="Abhydrolase_8"/>
    <property type="match status" value="1"/>
</dbReference>
<evidence type="ECO:0000313" key="2">
    <source>
        <dbReference type="EMBL" id="NYH91520.1"/>
    </source>
</evidence>
<evidence type="ECO:0000259" key="1">
    <source>
        <dbReference type="Pfam" id="PF06259"/>
    </source>
</evidence>
<dbReference type="RefSeq" id="WP_202889392.1">
    <property type="nucleotide sequence ID" value="NZ_BAAARR010000001.1"/>
</dbReference>
<protein>
    <recommendedName>
        <fullName evidence="1">DUF1023 domain-containing protein</fullName>
    </recommendedName>
</protein>
<dbReference type="AlphaFoldDB" id="A0A852ZR67"/>
<name>A0A852ZR67_9ACTN</name>
<reference evidence="2 3" key="1">
    <citation type="submission" date="2020-07" db="EMBL/GenBank/DDBJ databases">
        <title>Sequencing the genomes of 1000 actinobacteria strains.</title>
        <authorList>
            <person name="Klenk H.-P."/>
        </authorList>
    </citation>
    <scope>NUCLEOTIDE SEQUENCE [LARGE SCALE GENOMIC DNA]</scope>
    <source>
        <strain evidence="2 3">DSM 18448</strain>
    </source>
</reference>
<sequence>MRTLLPPLVAATVLLMAGVPIPLFCNAGWCGLTPGVSAVALTDSHTALPPLRYAARTVDGHRFLAYDTRGDGRVVEVLGDLATADQVAVVVPGAGHRLATYFTGDARPTPRGAGRALLAELRRQSPGTGSAVVVWLGYDTPEGVDLASARSERAKAGARDLARFVRRLARQVPPDTRIALVGHSYGSVVIGRAAAAVQVDDIVVVGSPGMDADTRAGLHTTARVWAARAPGDPIRFAPPLRVGGFGHDTDPTAPRFGARGFSVGTARGHADYFARGTESLVNIARIVRGRTDEVTR</sequence>
<dbReference type="Gene3D" id="3.40.50.1820">
    <property type="entry name" value="alpha/beta hydrolase"/>
    <property type="match status" value="1"/>
</dbReference>
<dbReference type="InterPro" id="IPR010427">
    <property type="entry name" value="DUF1023"/>
</dbReference>
<dbReference type="EMBL" id="JACBZH010000001">
    <property type="protein sequence ID" value="NYH91520.1"/>
    <property type="molecule type" value="Genomic_DNA"/>
</dbReference>
<dbReference type="InterPro" id="IPR029058">
    <property type="entry name" value="AB_hydrolase_fold"/>
</dbReference>
<dbReference type="Proteomes" id="UP000579605">
    <property type="component" value="Unassembled WGS sequence"/>
</dbReference>
<proteinExistence type="predicted"/>
<keyword evidence="3" id="KW-1185">Reference proteome</keyword>
<dbReference type="SUPFAM" id="SSF53474">
    <property type="entry name" value="alpha/beta-Hydrolases"/>
    <property type="match status" value="1"/>
</dbReference>
<comment type="caution">
    <text evidence="2">The sequence shown here is derived from an EMBL/GenBank/DDBJ whole genome shotgun (WGS) entry which is preliminary data.</text>
</comment>
<feature type="domain" description="DUF1023" evidence="1">
    <location>
        <begin position="67"/>
        <end position="241"/>
    </location>
</feature>
<gene>
    <name evidence="2" type="ORF">F4554_004158</name>
</gene>
<accession>A0A852ZR67</accession>
<evidence type="ECO:0000313" key="3">
    <source>
        <dbReference type="Proteomes" id="UP000579605"/>
    </source>
</evidence>
<organism evidence="2 3">
    <name type="scientific">Actinopolymorpha rutila</name>
    <dbReference type="NCBI Taxonomy" id="446787"/>
    <lineage>
        <taxon>Bacteria</taxon>
        <taxon>Bacillati</taxon>
        <taxon>Actinomycetota</taxon>
        <taxon>Actinomycetes</taxon>
        <taxon>Propionibacteriales</taxon>
        <taxon>Actinopolymorphaceae</taxon>
        <taxon>Actinopolymorpha</taxon>
    </lineage>
</organism>